<protein>
    <submittedName>
        <fullName evidence="2">Phosphoenolpyruvate carboxykinase</fullName>
    </submittedName>
</protein>
<dbReference type="Proteomes" id="UP000492821">
    <property type="component" value="Unassembled WGS sequence"/>
</dbReference>
<accession>A0A7E4UX61</accession>
<reference evidence="2" key="2">
    <citation type="submission" date="2020-10" db="UniProtKB">
        <authorList>
            <consortium name="WormBaseParasite"/>
        </authorList>
    </citation>
    <scope>IDENTIFICATION</scope>
</reference>
<dbReference type="AlphaFoldDB" id="A0A7E4UX61"/>
<reference evidence="1" key="1">
    <citation type="journal article" date="2013" name="Genetics">
        <title>The draft genome and transcriptome of Panagrellus redivivus are shaped by the harsh demands of a free-living lifestyle.</title>
        <authorList>
            <person name="Srinivasan J."/>
            <person name="Dillman A.R."/>
            <person name="Macchietto M.G."/>
            <person name="Heikkinen L."/>
            <person name="Lakso M."/>
            <person name="Fracchia K.M."/>
            <person name="Antoshechkin I."/>
            <person name="Mortazavi A."/>
            <person name="Wong G."/>
            <person name="Sternberg P.W."/>
        </authorList>
    </citation>
    <scope>NUCLEOTIDE SEQUENCE [LARGE SCALE GENOMIC DNA]</scope>
    <source>
        <strain evidence="1">MT8872</strain>
    </source>
</reference>
<evidence type="ECO:0000313" key="2">
    <source>
        <dbReference type="WBParaSite" id="Pan_g13860.t1"/>
    </source>
</evidence>
<proteinExistence type="predicted"/>
<dbReference type="WBParaSite" id="Pan_g13860.t1">
    <property type="protein sequence ID" value="Pan_g13860.t1"/>
    <property type="gene ID" value="Pan_g13860"/>
</dbReference>
<evidence type="ECO:0000313" key="1">
    <source>
        <dbReference type="Proteomes" id="UP000492821"/>
    </source>
</evidence>
<sequence>MFPMSTIATHVSTWREIMGFSSPDYNATNIESYLKAEFGQNFFHPNDGDKLDLLKQKLKWFVDQIIVSYKIDEWFKSNPDNRAATTLTRGGCHPRIDRIEWPEPKDMAKLDLNLLGDAHVLEQGYADGQWERFRPLIELVFKGNEYESLRKRFDQYRSDYVAHLEKS</sequence>
<name>A0A7E4UX61_PANRE</name>
<keyword evidence="1" id="KW-1185">Reference proteome</keyword>
<organism evidence="1 2">
    <name type="scientific">Panagrellus redivivus</name>
    <name type="common">Microworm</name>
    <dbReference type="NCBI Taxonomy" id="6233"/>
    <lineage>
        <taxon>Eukaryota</taxon>
        <taxon>Metazoa</taxon>
        <taxon>Ecdysozoa</taxon>
        <taxon>Nematoda</taxon>
        <taxon>Chromadorea</taxon>
        <taxon>Rhabditida</taxon>
        <taxon>Tylenchina</taxon>
        <taxon>Panagrolaimomorpha</taxon>
        <taxon>Panagrolaimoidea</taxon>
        <taxon>Panagrolaimidae</taxon>
        <taxon>Panagrellus</taxon>
    </lineage>
</organism>